<dbReference type="SUPFAM" id="SSF56235">
    <property type="entry name" value="N-terminal nucleophile aminohydrolases (Ntn hydrolases)"/>
    <property type="match status" value="1"/>
</dbReference>
<keyword evidence="4" id="KW-1185">Reference proteome</keyword>
<feature type="compositionally biased region" description="Low complexity" evidence="1">
    <location>
        <begin position="29"/>
        <end position="48"/>
    </location>
</feature>
<evidence type="ECO:0000313" key="3">
    <source>
        <dbReference type="EMBL" id="KAK3221593.1"/>
    </source>
</evidence>
<dbReference type="GO" id="GO:0006511">
    <property type="term" value="P:ubiquitin-dependent protein catabolic process"/>
    <property type="evidence" value="ECO:0007669"/>
    <property type="project" value="InterPro"/>
</dbReference>
<comment type="caution">
    <text evidence="3">The sequence shown here is derived from an EMBL/GenBank/DDBJ whole genome shotgun (WGS) entry which is preliminary data.</text>
</comment>
<dbReference type="Proteomes" id="UP001281410">
    <property type="component" value="Unassembled WGS sequence"/>
</dbReference>
<dbReference type="Gene3D" id="3.60.20.10">
    <property type="entry name" value="Glutamine Phosphoribosylpyrophosphate, subunit 1, domain 1"/>
    <property type="match status" value="1"/>
</dbReference>
<name>A0AAE0AP19_9ROSI</name>
<sequence>MAGYDRAITMFSPDSHLFQVEYALKPSAKETPPSASAAPTSLSSVSRRSPPPSSKTPGMAFFWAGSEQRVVENEGKNVEVDVMTKDDGLKQLEETEIDAIFSEIEAEKAATKAAKKGPPKEI</sequence>
<dbReference type="Pfam" id="PF10584">
    <property type="entry name" value="Proteasome_A_N"/>
    <property type="match status" value="1"/>
</dbReference>
<evidence type="ECO:0000256" key="1">
    <source>
        <dbReference type="SAM" id="MobiDB-lite"/>
    </source>
</evidence>
<protein>
    <recommendedName>
        <fullName evidence="2">Proteasome alpha-type subunits domain-containing protein</fullName>
    </recommendedName>
</protein>
<evidence type="ECO:0000313" key="4">
    <source>
        <dbReference type="Proteomes" id="UP001281410"/>
    </source>
</evidence>
<feature type="domain" description="Proteasome alpha-type subunits" evidence="2">
    <location>
        <begin position="4"/>
        <end position="26"/>
    </location>
</feature>
<dbReference type="InterPro" id="IPR000426">
    <property type="entry name" value="Proteasome_asu_N"/>
</dbReference>
<dbReference type="InterPro" id="IPR029055">
    <property type="entry name" value="Ntn_hydrolases_N"/>
</dbReference>
<dbReference type="GO" id="GO:0019773">
    <property type="term" value="C:proteasome core complex, alpha-subunit complex"/>
    <property type="evidence" value="ECO:0007669"/>
    <property type="project" value="InterPro"/>
</dbReference>
<feature type="region of interest" description="Disordered" evidence="1">
    <location>
        <begin position="27"/>
        <end position="58"/>
    </location>
</feature>
<organism evidence="3 4">
    <name type="scientific">Dipteronia sinensis</name>
    <dbReference type="NCBI Taxonomy" id="43782"/>
    <lineage>
        <taxon>Eukaryota</taxon>
        <taxon>Viridiplantae</taxon>
        <taxon>Streptophyta</taxon>
        <taxon>Embryophyta</taxon>
        <taxon>Tracheophyta</taxon>
        <taxon>Spermatophyta</taxon>
        <taxon>Magnoliopsida</taxon>
        <taxon>eudicotyledons</taxon>
        <taxon>Gunneridae</taxon>
        <taxon>Pentapetalae</taxon>
        <taxon>rosids</taxon>
        <taxon>malvids</taxon>
        <taxon>Sapindales</taxon>
        <taxon>Sapindaceae</taxon>
        <taxon>Hippocastanoideae</taxon>
        <taxon>Acereae</taxon>
        <taxon>Dipteronia</taxon>
    </lineage>
</organism>
<evidence type="ECO:0000259" key="2">
    <source>
        <dbReference type="SMART" id="SM00948"/>
    </source>
</evidence>
<dbReference type="SMART" id="SM00948">
    <property type="entry name" value="Proteasome_A_N"/>
    <property type="match status" value="1"/>
</dbReference>
<reference evidence="3" key="1">
    <citation type="journal article" date="2023" name="Plant J.">
        <title>Genome sequences and population genomics provide insights into the demographic history, inbreeding, and mutation load of two 'living fossil' tree species of Dipteronia.</title>
        <authorList>
            <person name="Feng Y."/>
            <person name="Comes H.P."/>
            <person name="Chen J."/>
            <person name="Zhu S."/>
            <person name="Lu R."/>
            <person name="Zhang X."/>
            <person name="Li P."/>
            <person name="Qiu J."/>
            <person name="Olsen K.M."/>
            <person name="Qiu Y."/>
        </authorList>
    </citation>
    <scope>NUCLEOTIDE SEQUENCE</scope>
    <source>
        <strain evidence="3">NBL</strain>
    </source>
</reference>
<gene>
    <name evidence="3" type="ORF">Dsin_008618</name>
</gene>
<dbReference type="EMBL" id="JANJYJ010000003">
    <property type="protein sequence ID" value="KAK3221593.1"/>
    <property type="molecule type" value="Genomic_DNA"/>
</dbReference>
<dbReference type="AlphaFoldDB" id="A0AAE0AP19"/>
<proteinExistence type="predicted"/>
<accession>A0AAE0AP19</accession>